<evidence type="ECO:0000256" key="1">
    <source>
        <dbReference type="SAM" id="MobiDB-lite"/>
    </source>
</evidence>
<dbReference type="EMBL" id="VMRJ01000002">
    <property type="protein sequence ID" value="TVT41773.1"/>
    <property type="molecule type" value="Genomic_DNA"/>
</dbReference>
<accession>A0A558BZ91</accession>
<evidence type="ECO:0000313" key="5">
    <source>
        <dbReference type="Proteomes" id="UP000317624"/>
    </source>
</evidence>
<sequence length="416" mass="44658">MKRSLCALAALLALAACHTQTSQPGTATEADTAAEAPAASQAAPTNSPGTAYQVYRALLPGQADSITLHLVSAPRSFSEAQGTSSYGSYYTSDGHPYSLMSQPSAAPDSVILFDSSPEKAVGPSGDNLFWRLHRQPGRADLAGTVGGQPVRLRAVAPAAGALTFVVRYFADSAAAFPKEAKSPVGRISVQALVPLGGEEKPRIALENNMLRDLRGDTLDGLPTMPLVMLYKQQRRQFFQDYRQDATDSRPAPADTAGIGPFGIGMNYEDQTATYVLYQQGNLLSLGFFHYNFSGGAHGNYSLMPASYDLRTGRRLRYNDIFRPTAAQQLPSLLGQAVRPLLGLRPGEPLDKQLFVSKMPVTHQVFLTAGGAVFVYQPYEIASYAQGEIHVFVPLASLRPLLREDLPLPAAANVAAR</sequence>
<organism evidence="4 5">
    <name type="scientific">Hymenobacter setariae</name>
    <dbReference type="NCBI Taxonomy" id="2594794"/>
    <lineage>
        <taxon>Bacteria</taxon>
        <taxon>Pseudomonadati</taxon>
        <taxon>Bacteroidota</taxon>
        <taxon>Cytophagia</taxon>
        <taxon>Cytophagales</taxon>
        <taxon>Hymenobacteraceae</taxon>
        <taxon>Hymenobacter</taxon>
    </lineage>
</organism>
<dbReference type="InterPro" id="IPR021729">
    <property type="entry name" value="DUF3298"/>
</dbReference>
<keyword evidence="2" id="KW-0732">Signal</keyword>
<reference evidence="4 5" key="1">
    <citation type="submission" date="2019-07" db="EMBL/GenBank/DDBJ databases">
        <title>Hymenobacter sp. straun FUR1 Genome sequencing and assembly.</title>
        <authorList>
            <person name="Chhetri G."/>
        </authorList>
    </citation>
    <scope>NUCLEOTIDE SEQUENCE [LARGE SCALE GENOMIC DNA]</scope>
    <source>
        <strain evidence="4 5">Fur1</strain>
    </source>
</reference>
<feature type="compositionally biased region" description="Low complexity" evidence="1">
    <location>
        <begin position="26"/>
        <end position="45"/>
    </location>
</feature>
<dbReference type="Gene3D" id="3.30.565.40">
    <property type="entry name" value="Fervidobacterium nodosum Rt17-B1 like"/>
    <property type="match status" value="1"/>
</dbReference>
<dbReference type="Pfam" id="PF11738">
    <property type="entry name" value="DUF3298"/>
    <property type="match status" value="1"/>
</dbReference>
<evidence type="ECO:0000259" key="3">
    <source>
        <dbReference type="Pfam" id="PF11738"/>
    </source>
</evidence>
<comment type="caution">
    <text evidence="4">The sequence shown here is derived from an EMBL/GenBank/DDBJ whole genome shotgun (WGS) entry which is preliminary data.</text>
</comment>
<feature type="chain" id="PRO_5035303771" evidence="2">
    <location>
        <begin position="23"/>
        <end position="416"/>
    </location>
</feature>
<proteinExistence type="predicted"/>
<feature type="domain" description="DUF3298" evidence="3">
    <location>
        <begin position="318"/>
        <end position="394"/>
    </location>
</feature>
<keyword evidence="5" id="KW-1185">Reference proteome</keyword>
<dbReference type="AlphaFoldDB" id="A0A558BZ91"/>
<dbReference type="OrthoDB" id="4760806at2"/>
<gene>
    <name evidence="4" type="ORF">FNT36_10145</name>
</gene>
<dbReference type="Gene3D" id="3.90.640.20">
    <property type="entry name" value="Heat-shock cognate protein, ATPase"/>
    <property type="match status" value="1"/>
</dbReference>
<dbReference type="Proteomes" id="UP000317624">
    <property type="component" value="Unassembled WGS sequence"/>
</dbReference>
<dbReference type="RefSeq" id="WP_144847070.1">
    <property type="nucleotide sequence ID" value="NZ_VMRJ01000002.1"/>
</dbReference>
<dbReference type="PROSITE" id="PS51257">
    <property type="entry name" value="PROKAR_LIPOPROTEIN"/>
    <property type="match status" value="1"/>
</dbReference>
<evidence type="ECO:0000256" key="2">
    <source>
        <dbReference type="SAM" id="SignalP"/>
    </source>
</evidence>
<feature type="region of interest" description="Disordered" evidence="1">
    <location>
        <begin position="23"/>
        <end position="47"/>
    </location>
</feature>
<protein>
    <submittedName>
        <fullName evidence="4">DUF3298 and DUF4163 domain-containing protein</fullName>
    </submittedName>
</protein>
<dbReference type="InterPro" id="IPR037126">
    <property type="entry name" value="PdaC/RsiV-like_sf"/>
</dbReference>
<name>A0A558BZ91_9BACT</name>
<feature type="signal peptide" evidence="2">
    <location>
        <begin position="1"/>
        <end position="22"/>
    </location>
</feature>
<evidence type="ECO:0000313" key="4">
    <source>
        <dbReference type="EMBL" id="TVT41773.1"/>
    </source>
</evidence>